<evidence type="ECO:0000313" key="2">
    <source>
        <dbReference type="Proteomes" id="UP000678393"/>
    </source>
</evidence>
<comment type="caution">
    <text evidence="1">The sequence shown here is derived from an EMBL/GenBank/DDBJ whole genome shotgun (WGS) entry which is preliminary data.</text>
</comment>
<gene>
    <name evidence="1" type="ORF">CUNI_LOCUS16177</name>
</gene>
<dbReference type="EMBL" id="CAJHNH020004140">
    <property type="protein sequence ID" value="CAG5130619.1"/>
    <property type="molecule type" value="Genomic_DNA"/>
</dbReference>
<accession>A0A8S3ZML4</accession>
<reference evidence="1" key="1">
    <citation type="submission" date="2021-04" db="EMBL/GenBank/DDBJ databases">
        <authorList>
            <consortium name="Molecular Ecology Group"/>
        </authorList>
    </citation>
    <scope>NUCLEOTIDE SEQUENCE</scope>
</reference>
<sequence length="380" mass="44349">MATSASDYDKKSLLDLKVNLDEYFGEDSDSVPGNLKGRDACEYIRRRVRRLGAGSLNGLLNLRQPNKMEIVQQVYSLTMNNINSGSCTFDDLKTILDTVTVLLVNNNIPPKLSFNNILEWCKKLYTMNKPQGTDRPYLETFLYFVLYNFPTEERLRFNICLVQDLISAIEKWQAAFQKNYPKFRNEEIKLRRRETTLFFLGNGQPLRDIVYQDSLKEMEQYSLTEKWDLPEVREKLRMMTGSLCDHGERVQITITTKQGNKFSFSIQTSHRVSKKDMWQKRVFFYIGFSFSGPRAFGMSTEELGLKKGAVPVIRTQNFISSTRGLKDYRHPFLMALYRDQKDLLLKRQQEKNRSSQLQLDRDIQRITSTIKKLIGEPVDD</sequence>
<dbReference type="Proteomes" id="UP000678393">
    <property type="component" value="Unassembled WGS sequence"/>
</dbReference>
<proteinExistence type="predicted"/>
<organism evidence="1 2">
    <name type="scientific">Candidula unifasciata</name>
    <dbReference type="NCBI Taxonomy" id="100452"/>
    <lineage>
        <taxon>Eukaryota</taxon>
        <taxon>Metazoa</taxon>
        <taxon>Spiralia</taxon>
        <taxon>Lophotrochozoa</taxon>
        <taxon>Mollusca</taxon>
        <taxon>Gastropoda</taxon>
        <taxon>Heterobranchia</taxon>
        <taxon>Euthyneura</taxon>
        <taxon>Panpulmonata</taxon>
        <taxon>Eupulmonata</taxon>
        <taxon>Stylommatophora</taxon>
        <taxon>Helicina</taxon>
        <taxon>Helicoidea</taxon>
        <taxon>Geomitridae</taxon>
        <taxon>Candidula</taxon>
    </lineage>
</organism>
<dbReference type="PANTHER" id="PTHR16155:SF19">
    <property type="entry name" value="DED DOMAIN-CONTAINING PROTEIN"/>
    <property type="match status" value="1"/>
</dbReference>
<dbReference type="AlphaFoldDB" id="A0A8S3ZML4"/>
<dbReference type="PANTHER" id="PTHR16155">
    <property type="entry name" value="DED DOMAIN-CONTAINING PROTEIN"/>
    <property type="match status" value="1"/>
</dbReference>
<name>A0A8S3ZML4_9EUPU</name>
<keyword evidence="2" id="KW-1185">Reference proteome</keyword>
<dbReference type="GO" id="GO:0005737">
    <property type="term" value="C:cytoplasm"/>
    <property type="evidence" value="ECO:0007669"/>
    <property type="project" value="TreeGrafter"/>
</dbReference>
<evidence type="ECO:0000313" key="1">
    <source>
        <dbReference type="EMBL" id="CAG5130619.1"/>
    </source>
</evidence>
<dbReference type="OrthoDB" id="6127728at2759"/>
<protein>
    <submittedName>
        <fullName evidence="1">Uncharacterized protein</fullName>
    </submittedName>
</protein>